<dbReference type="NCBIfam" id="NF010588">
    <property type="entry name" value="PRK13981.1"/>
    <property type="match status" value="1"/>
</dbReference>
<evidence type="ECO:0000256" key="4">
    <source>
        <dbReference type="ARBA" id="ARBA00022741"/>
    </source>
</evidence>
<evidence type="ECO:0000256" key="1">
    <source>
        <dbReference type="ARBA" id="ARBA00005188"/>
    </source>
</evidence>
<dbReference type="InterPro" id="IPR003694">
    <property type="entry name" value="NAD_synthase"/>
</dbReference>
<dbReference type="Pfam" id="PF00795">
    <property type="entry name" value="CN_hydrolase"/>
    <property type="match status" value="1"/>
</dbReference>
<dbReference type="InterPro" id="IPR022310">
    <property type="entry name" value="NAD/GMP_synthase"/>
</dbReference>
<evidence type="ECO:0000256" key="10">
    <source>
        <dbReference type="RuleBase" id="RU003811"/>
    </source>
</evidence>
<dbReference type="PIRSF" id="PIRSF006630">
    <property type="entry name" value="NADS_GAT"/>
    <property type="match status" value="1"/>
</dbReference>
<keyword evidence="14" id="KW-1185">Reference proteome</keyword>
<organism evidence="13 15">
    <name type="scientific">Yersinia similis</name>
    <dbReference type="NCBI Taxonomy" id="367190"/>
    <lineage>
        <taxon>Bacteria</taxon>
        <taxon>Pseudomonadati</taxon>
        <taxon>Pseudomonadota</taxon>
        <taxon>Gammaproteobacteria</taxon>
        <taxon>Enterobacterales</taxon>
        <taxon>Yersiniaceae</taxon>
        <taxon>Yersinia</taxon>
    </lineage>
</organism>
<dbReference type="UniPathway" id="UPA00253">
    <property type="reaction ID" value="UER00334"/>
</dbReference>
<dbReference type="CDD" id="cd00553">
    <property type="entry name" value="NAD_synthase"/>
    <property type="match status" value="1"/>
</dbReference>
<feature type="binding site" evidence="7">
    <location>
        <position position="393"/>
    </location>
    <ligand>
        <name>ATP</name>
        <dbReference type="ChEBI" id="CHEBI:30616"/>
    </ligand>
</feature>
<feature type="binding site" evidence="7">
    <location>
        <position position="398"/>
    </location>
    <ligand>
        <name>deamido-NAD(+)</name>
        <dbReference type="ChEBI" id="CHEBI:58437"/>
        <note>ligand shared between two neighboring subunits</note>
    </ligand>
</feature>
<evidence type="ECO:0000313" key="13">
    <source>
        <dbReference type="EMBL" id="CNI62828.1"/>
    </source>
</evidence>
<comment type="pathway">
    <text evidence="1 7 8">Cofactor biosynthesis; NAD(+) biosynthesis; NAD(+) from deamido-NAD(+) (L-Gln route): step 1/1.</text>
</comment>
<evidence type="ECO:0000256" key="2">
    <source>
        <dbReference type="ARBA" id="ARBA00007145"/>
    </source>
</evidence>
<dbReference type="PROSITE" id="PS00920">
    <property type="entry name" value="NITRIL_CHT_1"/>
    <property type="match status" value="1"/>
</dbReference>
<comment type="similarity">
    <text evidence="2 7 8">In the C-terminal section; belongs to the NAD synthetase family.</text>
</comment>
<dbReference type="InterPro" id="IPR014445">
    <property type="entry name" value="Gln-dep_NAD_synthase"/>
</dbReference>
<dbReference type="EC" id="6.3.5.1" evidence="7 8"/>
<dbReference type="PROSITE" id="PS50263">
    <property type="entry name" value="CN_HYDROLASE"/>
    <property type="match status" value="1"/>
</dbReference>
<keyword evidence="5 7" id="KW-0067">ATP-binding</keyword>
<dbReference type="HAMAP" id="MF_02090">
    <property type="entry name" value="NadE_glutamine_dep"/>
    <property type="match status" value="1"/>
</dbReference>
<feature type="binding site" evidence="7">
    <location>
        <position position="180"/>
    </location>
    <ligand>
        <name>L-glutamine</name>
        <dbReference type="ChEBI" id="CHEBI:58359"/>
    </ligand>
</feature>
<feature type="binding site" evidence="7">
    <location>
        <position position="369"/>
    </location>
    <ligand>
        <name>deamido-NAD(+)</name>
        <dbReference type="ChEBI" id="CHEBI:58437"/>
        <note>ligand shared between two neighboring subunits</note>
    </ligand>
</feature>
<evidence type="ECO:0000313" key="12">
    <source>
        <dbReference type="EMBL" id="AHK18053.1"/>
    </source>
</evidence>
<comment type="function">
    <text evidence="7">Catalyzes the ATP-dependent amidation of deamido-NAD to form NAD. Uses L-glutamine as a nitrogen source.</text>
</comment>
<dbReference type="InterPro" id="IPR000132">
    <property type="entry name" value="Nitrilase/CN_hydratase_CS"/>
</dbReference>
<dbReference type="InterPro" id="IPR036526">
    <property type="entry name" value="C-N_Hydrolase_sf"/>
</dbReference>
<dbReference type="InterPro" id="IPR003010">
    <property type="entry name" value="C-N_Hydrolase"/>
</dbReference>
<feature type="binding site" evidence="7">
    <location>
        <position position="174"/>
    </location>
    <ligand>
        <name>L-glutamine</name>
        <dbReference type="ChEBI" id="CHEBI:58359"/>
    </ligand>
</feature>
<feature type="active site" description="Proton acceptor; for glutaminase activity" evidence="7">
    <location>
        <position position="45"/>
    </location>
</feature>
<feature type="active site" description="Proton acceptor" evidence="9">
    <location>
        <position position="45"/>
    </location>
</feature>
<evidence type="ECO:0000256" key="6">
    <source>
        <dbReference type="ARBA" id="ARBA00023027"/>
    </source>
</evidence>
<dbReference type="Gene3D" id="3.40.50.620">
    <property type="entry name" value="HUPs"/>
    <property type="match status" value="1"/>
</dbReference>
<dbReference type="GO" id="GO:0000257">
    <property type="term" value="F:nitrilase activity"/>
    <property type="evidence" value="ECO:0007669"/>
    <property type="project" value="UniProtKB-ARBA"/>
</dbReference>
<proteinExistence type="inferred from homology"/>
<dbReference type="PATRIC" id="fig|367190.3.peg.85"/>
<evidence type="ECO:0000256" key="3">
    <source>
        <dbReference type="ARBA" id="ARBA00022598"/>
    </source>
</evidence>
<keyword evidence="6 7" id="KW-0520">NAD</keyword>
<dbReference type="SUPFAM" id="SSF56317">
    <property type="entry name" value="Carbon-nitrogen hydrolase"/>
    <property type="match status" value="1"/>
</dbReference>
<evidence type="ECO:0000259" key="11">
    <source>
        <dbReference type="PROSITE" id="PS50263"/>
    </source>
</evidence>
<comment type="caution">
    <text evidence="7">Lacks conserved residue(s) required for the propagation of feature annotation.</text>
</comment>
<dbReference type="NCBIfam" id="TIGR00552">
    <property type="entry name" value="nadE"/>
    <property type="match status" value="1"/>
</dbReference>
<dbReference type="Proteomes" id="UP000038204">
    <property type="component" value="Unassembled WGS sequence"/>
</dbReference>
<dbReference type="CDD" id="cd07570">
    <property type="entry name" value="GAT_Gln-NAD-synth"/>
    <property type="match status" value="1"/>
</dbReference>
<accession>A0A0T9RHC8</accession>
<evidence type="ECO:0000313" key="15">
    <source>
        <dbReference type="Proteomes" id="UP000038204"/>
    </source>
</evidence>
<evidence type="ECO:0000256" key="7">
    <source>
        <dbReference type="HAMAP-Rule" id="MF_02090"/>
    </source>
</evidence>
<feature type="domain" description="CN hydrolase" evidence="11">
    <location>
        <begin position="5"/>
        <end position="249"/>
    </location>
</feature>
<feature type="binding site" evidence="7">
    <location>
        <position position="118"/>
    </location>
    <ligand>
        <name>L-glutamine</name>
        <dbReference type="ChEBI" id="CHEBI:58359"/>
    </ligand>
</feature>
<comment type="catalytic activity">
    <reaction evidence="7 8">
        <text>deamido-NAD(+) + L-glutamine + ATP + H2O = L-glutamate + AMP + diphosphate + NAD(+) + H(+)</text>
        <dbReference type="Rhea" id="RHEA:24384"/>
        <dbReference type="ChEBI" id="CHEBI:15377"/>
        <dbReference type="ChEBI" id="CHEBI:15378"/>
        <dbReference type="ChEBI" id="CHEBI:29985"/>
        <dbReference type="ChEBI" id="CHEBI:30616"/>
        <dbReference type="ChEBI" id="CHEBI:33019"/>
        <dbReference type="ChEBI" id="CHEBI:57540"/>
        <dbReference type="ChEBI" id="CHEBI:58359"/>
        <dbReference type="ChEBI" id="CHEBI:58437"/>
        <dbReference type="ChEBI" id="CHEBI:456215"/>
        <dbReference type="EC" id="6.3.5.1"/>
    </reaction>
</comment>
<protein>
    <recommendedName>
        <fullName evidence="7 8">Glutamine-dependent NAD(+) synthetase</fullName>
        <ecNumber evidence="7 8">6.3.5.1</ecNumber>
    </recommendedName>
    <alternativeName>
        <fullName evidence="7 8">NAD(+) synthase [glutamine-hydrolyzing]</fullName>
    </alternativeName>
</protein>
<dbReference type="Gene3D" id="3.60.110.10">
    <property type="entry name" value="Carbon-nitrogen hydrolase"/>
    <property type="match status" value="1"/>
</dbReference>
<dbReference type="GO" id="GO:0008795">
    <property type="term" value="F:NAD+ synthase activity"/>
    <property type="evidence" value="ECO:0007669"/>
    <property type="project" value="UniProtKB-UniRule"/>
</dbReference>
<dbReference type="AlphaFoldDB" id="A0A0T9RHC8"/>
<evidence type="ECO:0000313" key="14">
    <source>
        <dbReference type="Proteomes" id="UP000019439"/>
    </source>
</evidence>
<dbReference type="GO" id="GO:0009435">
    <property type="term" value="P:NAD+ biosynthetic process"/>
    <property type="evidence" value="ECO:0007669"/>
    <property type="project" value="UniProtKB-UniRule"/>
</dbReference>
<evidence type="ECO:0000256" key="8">
    <source>
        <dbReference type="PIRNR" id="PIRNR006630"/>
    </source>
</evidence>
<dbReference type="GO" id="GO:0005737">
    <property type="term" value="C:cytoplasm"/>
    <property type="evidence" value="ECO:0007669"/>
    <property type="project" value="InterPro"/>
</dbReference>
<evidence type="ECO:0000256" key="5">
    <source>
        <dbReference type="ARBA" id="ARBA00022840"/>
    </source>
</evidence>
<dbReference type="GeneID" id="96662232"/>
<dbReference type="GO" id="GO:0003952">
    <property type="term" value="F:NAD+ synthase (glutamine-hydrolyzing) activity"/>
    <property type="evidence" value="ECO:0007669"/>
    <property type="project" value="UniProtKB-UniRule"/>
</dbReference>
<dbReference type="PANTHER" id="PTHR23090:SF9">
    <property type="entry name" value="GLUTAMINE-DEPENDENT NAD(+) SYNTHETASE"/>
    <property type="match status" value="1"/>
</dbReference>
<dbReference type="InterPro" id="IPR014729">
    <property type="entry name" value="Rossmann-like_a/b/a_fold"/>
</dbReference>
<dbReference type="Proteomes" id="UP000019439">
    <property type="component" value="Chromosome"/>
</dbReference>
<dbReference type="KEGG" id="ysi:BF17_00745"/>
<dbReference type="EMBL" id="CQBK01000042">
    <property type="protein sequence ID" value="CNI62828.1"/>
    <property type="molecule type" value="Genomic_DNA"/>
</dbReference>
<evidence type="ECO:0000256" key="9">
    <source>
        <dbReference type="PROSITE-ProRule" id="PRU10139"/>
    </source>
</evidence>
<feature type="binding site" evidence="7">
    <location>
        <begin position="286"/>
        <end position="293"/>
    </location>
    <ligand>
        <name>ATP</name>
        <dbReference type="ChEBI" id="CHEBI:30616"/>
    </ligand>
</feature>
<dbReference type="EMBL" id="CP007230">
    <property type="protein sequence ID" value="AHK18053.1"/>
    <property type="molecule type" value="Genomic_DNA"/>
</dbReference>
<dbReference type="RefSeq" id="WP_025380879.1">
    <property type="nucleotide sequence ID" value="NZ_CABIHS010000386.1"/>
</dbReference>
<dbReference type="GO" id="GO:0004359">
    <property type="term" value="F:glutaminase activity"/>
    <property type="evidence" value="ECO:0007669"/>
    <property type="project" value="InterPro"/>
</dbReference>
<dbReference type="SUPFAM" id="SSF52402">
    <property type="entry name" value="Adenine nucleotide alpha hydrolases-like"/>
    <property type="match status" value="1"/>
</dbReference>
<gene>
    <name evidence="7 13" type="primary">nadE</name>
    <name evidence="12" type="ORF">BF17_00745</name>
    <name evidence="13" type="ORF">ERS008667_03918</name>
</gene>
<dbReference type="FunFam" id="3.40.50.620:FF:000106">
    <property type="entry name" value="Glutamine-dependent NAD(+) synthetase"/>
    <property type="match status" value="1"/>
</dbReference>
<name>A0A0T9RHC8_9GAMM</name>
<dbReference type="Pfam" id="PF02540">
    <property type="entry name" value="NAD_synthase"/>
    <property type="match status" value="1"/>
</dbReference>
<reference evidence="13 15" key="2">
    <citation type="submission" date="2015-03" db="EMBL/GenBank/DDBJ databases">
        <authorList>
            <person name="Murphy D."/>
        </authorList>
    </citation>
    <scope>NUCLEOTIDE SEQUENCE [LARGE SCALE GENOMIC DNA]</scope>
    <source>
        <strain evidence="13 15">Y233</strain>
    </source>
</reference>
<sequence>MSRSLSIALAQLNWLVGDIEGNTERMLQTLNEQQKAGADLVMFSELALSGYPPEDLLYRDDFYQRCEVQLERLQAATQQIAVLVGHPWREGDKLYNALSLFAQGKLLGRYFKQQLPNYGVFDEKRYFSAGHQSCVVELKGYRLGLLICEDLWLDGPINAVKAAGAEVVLSINASPYNREKPYIRKTLMAAHCQRTGLPLVYLNQIGGQDELIFDGCSKVFDAAGNMTHRLAAFAEQTTLLQLNECNVIPMTAPVAELPPLAQVYEALVLAVRDYVTKNGFNGAVLGLSGGIDSALTLAIAVDALGKDKVQALMMPFRYTADISIADAKEEAEILGVKFDVMSIEPMFDAFMGQLAPMFADTGRDTTEENLQARCRGVVLMALSNKRRSIVLTTGNKSEMAVGYATLYGDMAGGFDVLKDVPKTLVFKLAEYRNTVSYVIPQRVITRPPSAELAPDQKDEDSLPPYDILDAILEGYVEQDKSVAELVADGFDEAIVRKVIRLVDINEYKRRQSAVGPRITARSFGKDRRYPITSGFGRKNW</sequence>
<reference evidence="12 14" key="1">
    <citation type="journal article" date="2014" name="Genome Announc.">
        <title>Genome Sequence of Yersinia similis Y228T, a Member of the Yersinia pseudotuberculosis Complex.</title>
        <authorList>
            <person name="Sprague L.D."/>
            <person name="Neubauer H."/>
        </authorList>
    </citation>
    <scope>NUCLEOTIDE SEQUENCE [LARGE SCALE GENOMIC DNA]</scope>
    <source>
        <strain evidence="12 14">228</strain>
    </source>
</reference>
<feature type="binding site" evidence="7">
    <location>
        <position position="508"/>
    </location>
    <ligand>
        <name>deamido-NAD(+)</name>
        <dbReference type="ChEBI" id="CHEBI:58437"/>
        <note>ligand shared between two neighboring subunits</note>
    </ligand>
</feature>
<comment type="similarity">
    <text evidence="10">Belongs to the NAD synthetase family.</text>
</comment>
<dbReference type="PANTHER" id="PTHR23090">
    <property type="entry name" value="NH 3 /GLUTAMINE-DEPENDENT NAD + SYNTHETASE"/>
    <property type="match status" value="1"/>
</dbReference>
<feature type="active site" description="For glutaminase activity" evidence="7">
    <location>
        <position position="112"/>
    </location>
</feature>
<keyword evidence="4 7" id="KW-0547">Nucleotide-binding</keyword>
<dbReference type="GO" id="GO:0005524">
    <property type="term" value="F:ATP binding"/>
    <property type="evidence" value="ECO:0007669"/>
    <property type="project" value="UniProtKB-UniRule"/>
</dbReference>
<feature type="active site" description="Nucleophile; for glutaminase activity" evidence="7">
    <location>
        <position position="148"/>
    </location>
</feature>
<keyword evidence="3 7" id="KW-0436">Ligase</keyword>